<protein>
    <submittedName>
        <fullName evidence="1">_partial</fullName>
    </submittedName>
</protein>
<gene>
    <name evidence="1" type="ORF">HINF_LOCUS11692</name>
</gene>
<comment type="caution">
    <text evidence="1">The sequence shown here is derived from an EMBL/GenBank/DDBJ whole genome shotgun (WGS) entry which is preliminary data.</text>
</comment>
<name>A0ABP1HBS3_9EUKA</name>
<dbReference type="Proteomes" id="UP001642409">
    <property type="component" value="Unassembled WGS sequence"/>
</dbReference>
<evidence type="ECO:0000313" key="2">
    <source>
        <dbReference type="Proteomes" id="UP001642409"/>
    </source>
</evidence>
<dbReference type="EMBL" id="CAXDID020000026">
    <property type="protein sequence ID" value="CAL5990860.1"/>
    <property type="molecule type" value="Genomic_DNA"/>
</dbReference>
<reference evidence="1 2" key="1">
    <citation type="submission" date="2024-07" db="EMBL/GenBank/DDBJ databases">
        <authorList>
            <person name="Akdeniz Z."/>
        </authorList>
    </citation>
    <scope>NUCLEOTIDE SEQUENCE [LARGE SCALE GENOMIC DNA]</scope>
</reference>
<dbReference type="Gene3D" id="3.30.420.10">
    <property type="entry name" value="Ribonuclease H-like superfamily/Ribonuclease H"/>
    <property type="match status" value="1"/>
</dbReference>
<accession>A0ABP1HBS3</accession>
<proteinExistence type="predicted"/>
<organism evidence="1 2">
    <name type="scientific">Hexamita inflata</name>
    <dbReference type="NCBI Taxonomy" id="28002"/>
    <lineage>
        <taxon>Eukaryota</taxon>
        <taxon>Metamonada</taxon>
        <taxon>Diplomonadida</taxon>
        <taxon>Hexamitidae</taxon>
        <taxon>Hexamitinae</taxon>
        <taxon>Hexamita</taxon>
    </lineage>
</organism>
<evidence type="ECO:0000313" key="1">
    <source>
        <dbReference type="EMBL" id="CAL5990860.1"/>
    </source>
</evidence>
<sequence length="85" mass="9707">MKNFQLLTTLSSIVSSKSPDLNPLFHCWNPLKSNISPEECTTYDLLKKKKEGVEQISLDIINHLIDSMPKRLEEVIKQKGDATKH</sequence>
<dbReference type="InterPro" id="IPR036397">
    <property type="entry name" value="RNaseH_sf"/>
</dbReference>
<keyword evidence="2" id="KW-1185">Reference proteome</keyword>